<evidence type="ECO:0000313" key="3">
    <source>
        <dbReference type="Proteomes" id="UP000032180"/>
    </source>
</evidence>
<dbReference type="EnsemblPlants" id="LPERR01G32280.3">
    <property type="protein sequence ID" value="LPERR01G32280.3"/>
    <property type="gene ID" value="LPERR01G32280"/>
</dbReference>
<dbReference type="AlphaFoldDB" id="A0A0D9V7X0"/>
<feature type="region of interest" description="Disordered" evidence="1">
    <location>
        <begin position="1"/>
        <end position="26"/>
    </location>
</feature>
<reference evidence="2" key="3">
    <citation type="submission" date="2015-04" db="UniProtKB">
        <authorList>
            <consortium name="EnsemblPlants"/>
        </authorList>
    </citation>
    <scope>IDENTIFICATION</scope>
</reference>
<reference evidence="2 3" key="1">
    <citation type="submission" date="2012-08" db="EMBL/GenBank/DDBJ databases">
        <title>Oryza genome evolution.</title>
        <authorList>
            <person name="Wing R.A."/>
        </authorList>
    </citation>
    <scope>NUCLEOTIDE SEQUENCE</scope>
</reference>
<dbReference type="Proteomes" id="UP000032180">
    <property type="component" value="Chromosome 1"/>
</dbReference>
<dbReference type="HOGENOM" id="CLU_2964132_0_0_1"/>
<sequence length="59" mass="6410">MPPYETARAEPASNKKQRPPQPTCTASRSCTVLCPVGEAVSPRELTWPGTTGRAVRENK</sequence>
<evidence type="ECO:0000313" key="2">
    <source>
        <dbReference type="EnsemblPlants" id="LPERR01G32280.3"/>
    </source>
</evidence>
<name>A0A0D9V7X0_9ORYZ</name>
<evidence type="ECO:0000256" key="1">
    <source>
        <dbReference type="SAM" id="MobiDB-lite"/>
    </source>
</evidence>
<protein>
    <submittedName>
        <fullName evidence="2">Uncharacterized protein</fullName>
    </submittedName>
</protein>
<keyword evidence="3" id="KW-1185">Reference proteome</keyword>
<dbReference type="Gramene" id="LPERR01G32280.3">
    <property type="protein sequence ID" value="LPERR01G32280.3"/>
    <property type="gene ID" value="LPERR01G32280"/>
</dbReference>
<accession>A0A0D9V7X0</accession>
<reference evidence="3" key="2">
    <citation type="submission" date="2013-12" db="EMBL/GenBank/DDBJ databases">
        <authorList>
            <person name="Yu Y."/>
            <person name="Lee S."/>
            <person name="de Baynast K."/>
            <person name="Wissotski M."/>
            <person name="Liu L."/>
            <person name="Talag J."/>
            <person name="Goicoechea J."/>
            <person name="Angelova A."/>
            <person name="Jetty R."/>
            <person name="Kudrna D."/>
            <person name="Golser W."/>
            <person name="Rivera L."/>
            <person name="Zhang J."/>
            <person name="Wing R."/>
        </authorList>
    </citation>
    <scope>NUCLEOTIDE SEQUENCE</scope>
</reference>
<proteinExistence type="predicted"/>
<organism evidence="2 3">
    <name type="scientific">Leersia perrieri</name>
    <dbReference type="NCBI Taxonomy" id="77586"/>
    <lineage>
        <taxon>Eukaryota</taxon>
        <taxon>Viridiplantae</taxon>
        <taxon>Streptophyta</taxon>
        <taxon>Embryophyta</taxon>
        <taxon>Tracheophyta</taxon>
        <taxon>Spermatophyta</taxon>
        <taxon>Magnoliopsida</taxon>
        <taxon>Liliopsida</taxon>
        <taxon>Poales</taxon>
        <taxon>Poaceae</taxon>
        <taxon>BOP clade</taxon>
        <taxon>Oryzoideae</taxon>
        <taxon>Oryzeae</taxon>
        <taxon>Oryzinae</taxon>
        <taxon>Leersia</taxon>
    </lineage>
</organism>